<protein>
    <recommendedName>
        <fullName evidence="2">DUF397 domain-containing protein</fullName>
    </recommendedName>
</protein>
<dbReference type="STRING" id="2017.SAMN05444320_1047"/>
<feature type="domain" description="DUF397" evidence="2">
    <location>
        <begin position="34"/>
        <end position="86"/>
    </location>
</feature>
<dbReference type="Proteomes" id="UP000184501">
    <property type="component" value="Unassembled WGS sequence"/>
</dbReference>
<name>A0A1M5CFP8_STRHI</name>
<evidence type="ECO:0000259" key="2">
    <source>
        <dbReference type="Pfam" id="PF04149"/>
    </source>
</evidence>
<dbReference type="EMBL" id="FQVN01000004">
    <property type="protein sequence ID" value="SHF53548.1"/>
    <property type="molecule type" value="Genomic_DNA"/>
</dbReference>
<evidence type="ECO:0000313" key="4">
    <source>
        <dbReference type="Proteomes" id="UP000184501"/>
    </source>
</evidence>
<sequence length="93" mass="9428">MTTIKIGPWRKSNRSGGTGGNCAEVAPVTAPAGADWRKSSHSQGNGACVEVATFKGVAAVRDSKDPAGPALVFAPGAFAAFVNVVKDGRLDLS</sequence>
<dbReference type="InterPro" id="IPR007278">
    <property type="entry name" value="DUF397"/>
</dbReference>
<keyword evidence="4" id="KW-1185">Reference proteome</keyword>
<dbReference type="Pfam" id="PF04149">
    <property type="entry name" value="DUF397"/>
    <property type="match status" value="2"/>
</dbReference>
<reference evidence="3 4" key="1">
    <citation type="submission" date="2016-11" db="EMBL/GenBank/DDBJ databases">
        <authorList>
            <person name="Jaros S."/>
            <person name="Januszkiewicz K."/>
            <person name="Wedrychowicz H."/>
        </authorList>
    </citation>
    <scope>NUCLEOTIDE SEQUENCE [LARGE SCALE GENOMIC DNA]</scope>
    <source>
        <strain evidence="3 4">DSM 44523</strain>
    </source>
</reference>
<dbReference type="AlphaFoldDB" id="A0A1M5CFP8"/>
<evidence type="ECO:0000256" key="1">
    <source>
        <dbReference type="SAM" id="MobiDB-lite"/>
    </source>
</evidence>
<feature type="domain" description="DUF397" evidence="2">
    <location>
        <begin position="9"/>
        <end position="29"/>
    </location>
</feature>
<gene>
    <name evidence="3" type="ORF">SAMN05444320_1047</name>
</gene>
<feature type="region of interest" description="Disordered" evidence="1">
    <location>
        <begin position="1"/>
        <end position="21"/>
    </location>
</feature>
<accession>A0A1M5CFP8</accession>
<proteinExistence type="predicted"/>
<dbReference type="OrthoDB" id="4558943at2"/>
<dbReference type="RefSeq" id="WP_073482800.1">
    <property type="nucleotide sequence ID" value="NZ_FQVN01000004.1"/>
</dbReference>
<evidence type="ECO:0000313" key="3">
    <source>
        <dbReference type="EMBL" id="SHF53548.1"/>
    </source>
</evidence>
<organism evidence="3 4">
    <name type="scientific">Streptoalloteichus hindustanus</name>
    <dbReference type="NCBI Taxonomy" id="2017"/>
    <lineage>
        <taxon>Bacteria</taxon>
        <taxon>Bacillati</taxon>
        <taxon>Actinomycetota</taxon>
        <taxon>Actinomycetes</taxon>
        <taxon>Pseudonocardiales</taxon>
        <taxon>Pseudonocardiaceae</taxon>
        <taxon>Streptoalloteichus</taxon>
    </lineage>
</organism>